<dbReference type="Proteomes" id="UP000284842">
    <property type="component" value="Unassembled WGS sequence"/>
</dbReference>
<gene>
    <name evidence="2" type="ORF">CVT24_012019</name>
</gene>
<evidence type="ECO:0000313" key="2">
    <source>
        <dbReference type="EMBL" id="PPR04591.1"/>
    </source>
</evidence>
<feature type="region of interest" description="Disordered" evidence="1">
    <location>
        <begin position="217"/>
        <end position="236"/>
    </location>
</feature>
<feature type="region of interest" description="Disordered" evidence="1">
    <location>
        <begin position="117"/>
        <end position="179"/>
    </location>
</feature>
<comment type="caution">
    <text evidence="2">The sequence shown here is derived from an EMBL/GenBank/DDBJ whole genome shotgun (WGS) entry which is preliminary data.</text>
</comment>
<accession>A0A409YNE4</accession>
<evidence type="ECO:0000313" key="3">
    <source>
        <dbReference type="Proteomes" id="UP000284842"/>
    </source>
</evidence>
<organism evidence="2 3">
    <name type="scientific">Panaeolus cyanescens</name>
    <dbReference type="NCBI Taxonomy" id="181874"/>
    <lineage>
        <taxon>Eukaryota</taxon>
        <taxon>Fungi</taxon>
        <taxon>Dikarya</taxon>
        <taxon>Basidiomycota</taxon>
        <taxon>Agaricomycotina</taxon>
        <taxon>Agaricomycetes</taxon>
        <taxon>Agaricomycetidae</taxon>
        <taxon>Agaricales</taxon>
        <taxon>Agaricineae</taxon>
        <taxon>Galeropsidaceae</taxon>
        <taxon>Panaeolus</taxon>
    </lineage>
</organism>
<sequence length="1662" mass="186616">MPESHNRHNSTRQAKTFTDDIAVAFNKPNGSNITTNSPYSTMANPQPAEGPKGNSRSAHRKRNAGWRHQDTTSLTQTSHPEPKGHPRIHDQKQKMVIKIPGGRAVGKMQKERKLMVGFDPINGGGRGSRGVHNRVRPPYPSNDTAPSSSKNHRSPHTRGESSNHDLHRRPINSIRRENQLSSSIPRTWIERNPKKAFRSILKVQPRRPETAITDEKLDKGKQKATNINSSRRVHWQDEQCKDPIPLLTLSPPSDDEPFKLEGSPNANILDTCTTFPGWGQHQRRDLEKPRNTGEYQGYLLGENQTHHEYPWWQDSWPRFLATEFGVPAQQKILIRENSMTGTDMLIHDVEMVDGEQIFEGKSQMHRMQDSTVQEDKSKPIVSPHDDVQMGEGTSVVNSVSFRTLTQPSLDNASVVVPLPQEPTRGPPVTHAPPATQVAQQLPHAKQANEPLSSRLTTVNASPIGNKTLTMPGQPLTWSLQPVRSTTSGIVQQQPKPQLQSQPPPPTVWVPPQQKAVPLCPNMVAALNFWSTMSAKVRGQEKLNQPVPPKPSQPPLQPKSVFPLPSLPNGRPLAQTFPDDAPTPPRYGCLRVPRRKKTRCFDPFQIGSGIRPLAPSSAIEGETHVRGSEANLIYRLALEKRLEAHSKQRAAKKMAKEQAKAHSSCGGTSDTPGNAKLDEQQPLVPIDKSAMAAPLTATVHPQTVAPSQEKVESTRRDIVDLIVDSLVESIEVGIKERTSPYRPTYPPSVRLQELKQCALISKAFTFPVQKYLFSELTIRYHQRPFPAYIPKEEMMSPVPAPMPNPNSLRIIHNLYDVLKQKPYLALYMCFQVLNASEVFGHMLKVCKPLSDIFDILQRHRNPRKIELFGGLGSSHPKAMLPDFSLQEGVASYLQHLKCRSIHNMPLAFISNNPHLRSLELQFCLPAEITSEYLVSQLPSTRPRLKHLSIGGSWALLEALLGGDRNSRSARVPSVDFSALESLHLIPSECSEDVVSVQNLISNCASLKSIKMETFISVEPQTDIRPLDLSSCLTLQCLQLNMKINSTWTNDDTRSQLADTLSTIPSPNVIEHLVIDVYVKISDIVRSQSYADEGWNSLAKQLYRVCSESLSTKVHCTLKLQFFRHHLDRDRESYDLVIQECSQLAEELKTVHFHHTDSNDRVVFDITHSLASSCLIVCLNIDKTQCSNIFTMSSTFLIQEIVDLIVDSLVESIEAGLKERTSGPYRPTYPPSVRLQELKQCALINKVFTRPAQKYIFSEFSIHYYQRPSPGYIPKEEMMSPVAAPMPDSNNLRIINNLLDALLQKPYLALYMCSLDTGPAFGHMLEVCKPLSDVFDILQTHRNPRKIDFFGGMEYDLPKSILPNFRFQERVASYLEHLKCSSLGAVPLALISNGPQLQSLELRFCSLATENDSECWVSQSTSDARPKLKRLTIGDSTTLLEALLGEPKNLQTRTGPVDFSALEYLDLIPSACPEDVASVQRLISICAPSLRVITMNTLISEAETYIRPLNLSSCSRLQTLELIATINNIWTNDDSRSQLADTLSTIPSPNVIEHLVIDVYVKISDTVRSQSYADEGWNSLAKQIYRVCSESLSTKVHCTLKLQFFRFHLNRGEESYDLVTQECSQLAEELKTVHFHQTISNDRVVFDITHSLFVDHLYEFKPRM</sequence>
<name>A0A409YNE4_9AGAR</name>
<feature type="compositionally biased region" description="Basic and acidic residues" evidence="1">
    <location>
        <begin position="80"/>
        <end position="93"/>
    </location>
</feature>
<dbReference type="OrthoDB" id="3071593at2759"/>
<feature type="region of interest" description="Disordered" evidence="1">
    <location>
        <begin position="372"/>
        <end position="391"/>
    </location>
</feature>
<dbReference type="InParanoid" id="A0A409YNE4"/>
<feature type="compositionally biased region" description="Basic and acidic residues" evidence="1">
    <location>
        <begin position="373"/>
        <end position="387"/>
    </location>
</feature>
<feature type="region of interest" description="Disordered" evidence="1">
    <location>
        <begin position="1"/>
        <end position="97"/>
    </location>
</feature>
<feature type="compositionally biased region" description="Polar residues" evidence="1">
    <location>
        <begin position="28"/>
        <end position="44"/>
    </location>
</feature>
<protein>
    <submittedName>
        <fullName evidence="2">Uncharacterized protein</fullName>
    </submittedName>
</protein>
<feature type="region of interest" description="Disordered" evidence="1">
    <location>
        <begin position="652"/>
        <end position="677"/>
    </location>
</feature>
<keyword evidence="3" id="KW-1185">Reference proteome</keyword>
<dbReference type="EMBL" id="NHTK01000920">
    <property type="protein sequence ID" value="PPR04591.1"/>
    <property type="molecule type" value="Genomic_DNA"/>
</dbReference>
<evidence type="ECO:0000256" key="1">
    <source>
        <dbReference type="SAM" id="MobiDB-lite"/>
    </source>
</evidence>
<proteinExistence type="predicted"/>
<reference evidence="2 3" key="1">
    <citation type="journal article" date="2018" name="Evol. Lett.">
        <title>Horizontal gene cluster transfer increased hallucinogenic mushroom diversity.</title>
        <authorList>
            <person name="Reynolds H.T."/>
            <person name="Vijayakumar V."/>
            <person name="Gluck-Thaler E."/>
            <person name="Korotkin H.B."/>
            <person name="Matheny P.B."/>
            <person name="Slot J.C."/>
        </authorList>
    </citation>
    <scope>NUCLEOTIDE SEQUENCE [LARGE SCALE GENOMIC DNA]</scope>
    <source>
        <strain evidence="2 3">2629</strain>
    </source>
</reference>